<keyword evidence="7" id="KW-1185">Reference proteome</keyword>
<evidence type="ECO:0000259" key="5">
    <source>
        <dbReference type="Pfam" id="PF14215"/>
    </source>
</evidence>
<accession>A0A8R7Q5U7</accession>
<dbReference type="Pfam" id="PF14215">
    <property type="entry name" value="bHLH-MYC_N"/>
    <property type="match status" value="1"/>
</dbReference>
<comment type="subcellular location">
    <subcellularLocation>
        <location evidence="4">Nucleus</location>
    </subcellularLocation>
</comment>
<evidence type="ECO:0000313" key="7">
    <source>
        <dbReference type="Proteomes" id="UP000015106"/>
    </source>
</evidence>
<dbReference type="PANTHER" id="PTHR11514:SF123">
    <property type="entry name" value="TRANSCRIPTION FACTOR"/>
    <property type="match status" value="1"/>
</dbReference>
<keyword evidence="3 4" id="KW-0539">Nucleus</keyword>
<evidence type="ECO:0000256" key="3">
    <source>
        <dbReference type="ARBA" id="ARBA00023242"/>
    </source>
</evidence>
<dbReference type="PANTHER" id="PTHR11514">
    <property type="entry name" value="MYC"/>
    <property type="match status" value="1"/>
</dbReference>
<keyword evidence="1 4" id="KW-0805">Transcription regulation</keyword>
<dbReference type="GO" id="GO:0005634">
    <property type="term" value="C:nucleus"/>
    <property type="evidence" value="ECO:0007669"/>
    <property type="project" value="UniProtKB-SubCell"/>
</dbReference>
<organism evidence="6 7">
    <name type="scientific">Triticum urartu</name>
    <name type="common">Red wild einkorn</name>
    <name type="synonym">Crithodium urartu</name>
    <dbReference type="NCBI Taxonomy" id="4572"/>
    <lineage>
        <taxon>Eukaryota</taxon>
        <taxon>Viridiplantae</taxon>
        <taxon>Streptophyta</taxon>
        <taxon>Embryophyta</taxon>
        <taxon>Tracheophyta</taxon>
        <taxon>Spermatophyta</taxon>
        <taxon>Magnoliopsida</taxon>
        <taxon>Liliopsida</taxon>
        <taxon>Poales</taxon>
        <taxon>Poaceae</taxon>
        <taxon>BOP clade</taxon>
        <taxon>Pooideae</taxon>
        <taxon>Triticodae</taxon>
        <taxon>Triticeae</taxon>
        <taxon>Triticinae</taxon>
        <taxon>Triticum</taxon>
    </lineage>
</organism>
<reference evidence="6" key="3">
    <citation type="submission" date="2022-06" db="UniProtKB">
        <authorList>
            <consortium name="EnsemblPlants"/>
        </authorList>
    </citation>
    <scope>IDENTIFICATION</scope>
</reference>
<reference evidence="7" key="1">
    <citation type="journal article" date="2013" name="Nature">
        <title>Draft genome of the wheat A-genome progenitor Triticum urartu.</title>
        <authorList>
            <person name="Ling H.Q."/>
            <person name="Zhao S."/>
            <person name="Liu D."/>
            <person name="Wang J."/>
            <person name="Sun H."/>
            <person name="Zhang C."/>
            <person name="Fan H."/>
            <person name="Li D."/>
            <person name="Dong L."/>
            <person name="Tao Y."/>
            <person name="Gao C."/>
            <person name="Wu H."/>
            <person name="Li Y."/>
            <person name="Cui Y."/>
            <person name="Guo X."/>
            <person name="Zheng S."/>
            <person name="Wang B."/>
            <person name="Yu K."/>
            <person name="Liang Q."/>
            <person name="Yang W."/>
            <person name="Lou X."/>
            <person name="Chen J."/>
            <person name="Feng M."/>
            <person name="Jian J."/>
            <person name="Zhang X."/>
            <person name="Luo G."/>
            <person name="Jiang Y."/>
            <person name="Liu J."/>
            <person name="Wang Z."/>
            <person name="Sha Y."/>
            <person name="Zhang B."/>
            <person name="Wu H."/>
            <person name="Tang D."/>
            <person name="Shen Q."/>
            <person name="Xue P."/>
            <person name="Zou S."/>
            <person name="Wang X."/>
            <person name="Liu X."/>
            <person name="Wang F."/>
            <person name="Yang Y."/>
            <person name="An X."/>
            <person name="Dong Z."/>
            <person name="Zhang K."/>
            <person name="Zhang X."/>
            <person name="Luo M.C."/>
            <person name="Dvorak J."/>
            <person name="Tong Y."/>
            <person name="Wang J."/>
            <person name="Yang H."/>
            <person name="Li Z."/>
            <person name="Wang D."/>
            <person name="Zhang A."/>
            <person name="Wang J."/>
        </authorList>
    </citation>
    <scope>NUCLEOTIDE SEQUENCE</scope>
    <source>
        <strain evidence="7">cv. G1812</strain>
    </source>
</reference>
<keyword evidence="2 4" id="KW-0804">Transcription</keyword>
<dbReference type="Gramene" id="TuG1812G0400003189.01.T01">
    <property type="protein sequence ID" value="TuG1812G0400003189.01.T01.cds456916"/>
    <property type="gene ID" value="TuG1812G0400003189.01"/>
</dbReference>
<dbReference type="AlphaFoldDB" id="A0A8R7Q5U7"/>
<dbReference type="EnsemblPlants" id="TuG1812G0400003189.01.T01">
    <property type="protein sequence ID" value="TuG1812G0400003189.01.T01.cds456916"/>
    <property type="gene ID" value="TuG1812G0400003189.01"/>
</dbReference>
<name>A0A8R7Q5U7_TRIUA</name>
<dbReference type="Proteomes" id="UP000015106">
    <property type="component" value="Chromosome 4"/>
</dbReference>
<sequence length="125" mass="13457">MKTEIEEEGTRGSWTEEDKSLCASVLGLDAFTYLTKGGGAISENLVAASALVGLQNKLQDLVEADGKSLRWNYAIFWQLSHTKSGELVLGWGDGSCREPHDNGGNSIPGTLTCIQCDDLVPNLQN</sequence>
<dbReference type="InterPro" id="IPR045084">
    <property type="entry name" value="AIB/MYC-like"/>
</dbReference>
<evidence type="ECO:0000256" key="1">
    <source>
        <dbReference type="ARBA" id="ARBA00023015"/>
    </source>
</evidence>
<dbReference type="GO" id="GO:0000976">
    <property type="term" value="F:transcription cis-regulatory region binding"/>
    <property type="evidence" value="ECO:0007669"/>
    <property type="project" value="TreeGrafter"/>
</dbReference>
<proteinExistence type="predicted"/>
<reference evidence="6" key="2">
    <citation type="submission" date="2018-03" db="EMBL/GenBank/DDBJ databases">
        <title>The Triticum urartu genome reveals the dynamic nature of wheat genome evolution.</title>
        <authorList>
            <person name="Ling H."/>
            <person name="Ma B."/>
            <person name="Shi X."/>
            <person name="Liu H."/>
            <person name="Dong L."/>
            <person name="Sun H."/>
            <person name="Cao Y."/>
            <person name="Gao Q."/>
            <person name="Zheng S."/>
            <person name="Li Y."/>
            <person name="Yu Y."/>
            <person name="Du H."/>
            <person name="Qi M."/>
            <person name="Li Y."/>
            <person name="Yu H."/>
            <person name="Cui Y."/>
            <person name="Wang N."/>
            <person name="Chen C."/>
            <person name="Wu H."/>
            <person name="Zhao Y."/>
            <person name="Zhang J."/>
            <person name="Li Y."/>
            <person name="Zhou W."/>
            <person name="Zhang B."/>
            <person name="Hu W."/>
            <person name="Eijk M."/>
            <person name="Tang J."/>
            <person name="Witsenboer H."/>
            <person name="Zhao S."/>
            <person name="Li Z."/>
            <person name="Zhang A."/>
            <person name="Wang D."/>
            <person name="Liang C."/>
        </authorList>
    </citation>
    <scope>NUCLEOTIDE SEQUENCE [LARGE SCALE GENOMIC DNA]</scope>
    <source>
        <strain evidence="6">cv. G1812</strain>
    </source>
</reference>
<evidence type="ECO:0000256" key="4">
    <source>
        <dbReference type="RuleBase" id="RU369104"/>
    </source>
</evidence>
<feature type="domain" description="Transcription factor MYC/MYB N-terminal" evidence="5">
    <location>
        <begin position="54"/>
        <end position="100"/>
    </location>
</feature>
<protein>
    <recommendedName>
        <fullName evidence="4">Transcription factor</fullName>
        <shortName evidence="4">bHLH transcription factor</shortName>
    </recommendedName>
    <alternativeName>
        <fullName evidence="4">Basic helix-loop-helix protein</fullName>
    </alternativeName>
</protein>
<dbReference type="InterPro" id="IPR025610">
    <property type="entry name" value="MYC/MYB_N"/>
</dbReference>
<evidence type="ECO:0000256" key="2">
    <source>
        <dbReference type="ARBA" id="ARBA00023163"/>
    </source>
</evidence>
<dbReference type="GO" id="GO:0003700">
    <property type="term" value="F:DNA-binding transcription factor activity"/>
    <property type="evidence" value="ECO:0007669"/>
    <property type="project" value="InterPro"/>
</dbReference>
<evidence type="ECO:0000313" key="6">
    <source>
        <dbReference type="EnsemblPlants" id="TuG1812G0400003189.01.T01.cds456916"/>
    </source>
</evidence>